<reference evidence="1 2" key="1">
    <citation type="journal article" date="2007" name="Int. J. Syst. Evol. Microbiol.">
        <title>Description of Pelomonas aquatica sp. nov. and Pelomonas puraquae sp. nov., isolated from industrial and haemodialysis water.</title>
        <authorList>
            <person name="Gomila M."/>
            <person name="Bowien B."/>
            <person name="Falsen E."/>
            <person name="Moore E.R."/>
            <person name="Lalucat J."/>
        </authorList>
    </citation>
    <scope>NUCLEOTIDE SEQUENCE [LARGE SCALE GENOMIC DNA]</scope>
    <source>
        <strain evidence="1 2">CCUG 52769</strain>
    </source>
</reference>
<dbReference type="RefSeq" id="WP_088486241.1">
    <property type="nucleotide sequence ID" value="NZ_JBCNLH010000007.1"/>
</dbReference>
<comment type="caution">
    <text evidence="1">The sequence shown here is derived from an EMBL/GenBank/DDBJ whole genome shotgun (WGS) entry which is preliminary data.</text>
</comment>
<dbReference type="OrthoDB" id="8909052at2"/>
<name>A0A254N7P9_9BURK</name>
<keyword evidence="2" id="KW-1185">Reference proteome</keyword>
<proteinExistence type="predicted"/>
<accession>A0A254N7P9</accession>
<evidence type="ECO:0000313" key="2">
    <source>
        <dbReference type="Proteomes" id="UP000197446"/>
    </source>
</evidence>
<gene>
    <name evidence="1" type="ORF">CDO81_26325</name>
</gene>
<dbReference type="Proteomes" id="UP000197446">
    <property type="component" value="Unassembled WGS sequence"/>
</dbReference>
<dbReference type="EMBL" id="NISI01000020">
    <property type="protein sequence ID" value="OWQ98629.1"/>
    <property type="molecule type" value="Genomic_DNA"/>
</dbReference>
<sequence length="62" mass="6965">MDTPTFPPPAEGPPYASAAVLSLSLRQLREWEAQATRQLVVCPKPEAESWEDTEIDIRRTVL</sequence>
<dbReference type="AlphaFoldDB" id="A0A254N7P9"/>
<protein>
    <submittedName>
        <fullName evidence="1">Uncharacterized protein</fullName>
    </submittedName>
</protein>
<organism evidence="1 2">
    <name type="scientific">Roseateles puraquae</name>
    <dbReference type="NCBI Taxonomy" id="431059"/>
    <lineage>
        <taxon>Bacteria</taxon>
        <taxon>Pseudomonadati</taxon>
        <taxon>Pseudomonadota</taxon>
        <taxon>Betaproteobacteria</taxon>
        <taxon>Burkholderiales</taxon>
        <taxon>Sphaerotilaceae</taxon>
        <taxon>Roseateles</taxon>
    </lineage>
</organism>
<evidence type="ECO:0000313" key="1">
    <source>
        <dbReference type="EMBL" id="OWQ98629.1"/>
    </source>
</evidence>